<reference evidence="2 3" key="1">
    <citation type="submission" date="2019-07" db="EMBL/GenBank/DDBJ databases">
        <title>Complete Genome Sequence of Leptotrichia wadei Strain JMUB3936.</title>
        <authorList>
            <person name="Watanabe S."/>
            <person name="Cui L."/>
        </authorList>
    </citation>
    <scope>NUCLEOTIDE SEQUENCE [LARGE SCALE GENOMIC DNA]</scope>
    <source>
        <strain evidence="2 3">JMUB3936</strain>
    </source>
</reference>
<dbReference type="Pfam" id="PF00583">
    <property type="entry name" value="Acetyltransf_1"/>
    <property type="match status" value="1"/>
</dbReference>
<dbReference type="Proteomes" id="UP000321944">
    <property type="component" value="Chromosome"/>
</dbReference>
<organism evidence="2 3">
    <name type="scientific">Leptotrichia wadei</name>
    <dbReference type="NCBI Taxonomy" id="157687"/>
    <lineage>
        <taxon>Bacteria</taxon>
        <taxon>Fusobacteriati</taxon>
        <taxon>Fusobacteriota</taxon>
        <taxon>Fusobacteriia</taxon>
        <taxon>Fusobacteriales</taxon>
        <taxon>Leptotrichiaceae</taxon>
        <taxon>Leptotrichia</taxon>
    </lineage>
</organism>
<dbReference type="AlphaFoldDB" id="A0A510KVC2"/>
<dbReference type="EMBL" id="AP019841">
    <property type="protein sequence ID" value="BBM55569.1"/>
    <property type="molecule type" value="Genomic_DNA"/>
</dbReference>
<dbReference type="Gene3D" id="3.40.630.30">
    <property type="match status" value="1"/>
</dbReference>
<dbReference type="InterPro" id="IPR016181">
    <property type="entry name" value="Acyl_CoA_acyltransferase"/>
</dbReference>
<evidence type="ECO:0000313" key="3">
    <source>
        <dbReference type="Proteomes" id="UP000321944"/>
    </source>
</evidence>
<dbReference type="CDD" id="cd04301">
    <property type="entry name" value="NAT_SF"/>
    <property type="match status" value="1"/>
</dbReference>
<accession>A0A510KVC2</accession>
<evidence type="ECO:0000313" key="2">
    <source>
        <dbReference type="EMBL" id="BBM55569.1"/>
    </source>
</evidence>
<dbReference type="InterPro" id="IPR000182">
    <property type="entry name" value="GNAT_dom"/>
</dbReference>
<sequence length="160" mass="18702">MEVENIEIINGINDNNKNDIVKWTNEKGKDFLEQWAGKSLDFPLTESQIDDLKDIYSIFCENEFVGIIQKIRKEMNNIHIGRFLINPELTGKGLGKRALLEFISLIFQEKNVNSITLNVFDYNVGAKKLYEKVGFKVVNITKNPMKKYMMIRKKVKNRRK</sequence>
<feature type="domain" description="N-acetyltransferase" evidence="1">
    <location>
        <begin position="10"/>
        <end position="154"/>
    </location>
</feature>
<evidence type="ECO:0000259" key="1">
    <source>
        <dbReference type="PROSITE" id="PS51186"/>
    </source>
</evidence>
<dbReference type="GO" id="GO:0016747">
    <property type="term" value="F:acyltransferase activity, transferring groups other than amino-acyl groups"/>
    <property type="evidence" value="ECO:0007669"/>
    <property type="project" value="InterPro"/>
</dbReference>
<dbReference type="PROSITE" id="PS51186">
    <property type="entry name" value="GNAT"/>
    <property type="match status" value="1"/>
</dbReference>
<keyword evidence="2" id="KW-0808">Transferase</keyword>
<name>A0A510KVC2_9FUSO</name>
<dbReference type="RefSeq" id="WP_147004234.1">
    <property type="nucleotide sequence ID" value="NZ_AP019841.1"/>
</dbReference>
<dbReference type="OrthoDB" id="9795206at2"/>
<proteinExistence type="predicted"/>
<dbReference type="SUPFAM" id="SSF55729">
    <property type="entry name" value="Acyl-CoA N-acyltransferases (Nat)"/>
    <property type="match status" value="1"/>
</dbReference>
<gene>
    <name evidence="2" type="ORF">JMUB3936_1863</name>
</gene>
<protein>
    <submittedName>
        <fullName evidence="2">GCN5-related N-acetyltransferase</fullName>
    </submittedName>
</protein>